<keyword evidence="3" id="KW-0479">Metal-binding</keyword>
<evidence type="ECO:0000313" key="7">
    <source>
        <dbReference type="EMBL" id="MBM7560533.1"/>
    </source>
</evidence>
<comment type="function">
    <text evidence="3">Catalyzes two sequential steps in the biosynthesis of coenzyme A. In the first step cysteine is conjugated to 4'-phosphopantothenate to form 4-phosphopantothenoylcysteine. In the second step the latter compound is decarboxylated to form 4'-phosphopantotheine.</text>
</comment>
<comment type="similarity">
    <text evidence="3 4">In the N-terminal section; belongs to the HFCD (homo-oligomeric flavin containing Cys decarboxylase) superfamily.</text>
</comment>
<dbReference type="SUPFAM" id="SSF52507">
    <property type="entry name" value="Homo-oligomeric flavin-containing Cys decarboxylases, HFCD"/>
    <property type="match status" value="1"/>
</dbReference>
<protein>
    <recommendedName>
        <fullName evidence="3">Coenzyme A biosynthesis bifunctional protein CoaBC</fullName>
    </recommendedName>
    <alternativeName>
        <fullName evidence="3">DNA/pantothenate metabolism flavoprotein</fullName>
    </alternativeName>
    <alternativeName>
        <fullName evidence="3">Phosphopantothenoylcysteine synthetase/decarboxylase</fullName>
        <shortName evidence="3">PPCS-PPCDC</shortName>
    </alternativeName>
    <domain>
        <recommendedName>
            <fullName evidence="3">Phosphopantothenoylcysteine decarboxylase</fullName>
            <shortName evidence="3">PPC decarboxylase</shortName>
            <shortName evidence="3">PPC-DC</shortName>
            <ecNumber evidence="3">4.1.1.36</ecNumber>
        </recommendedName>
        <alternativeName>
            <fullName evidence="3">CoaC</fullName>
        </alternativeName>
    </domain>
    <domain>
        <recommendedName>
            <fullName evidence="3">Phosphopantothenate--cysteine ligase</fullName>
            <ecNumber evidence="3">6.3.2.5</ecNumber>
        </recommendedName>
        <alternativeName>
            <fullName evidence="3">CoaB</fullName>
        </alternativeName>
        <alternativeName>
            <fullName evidence="3">Phosphopantothenoylcysteine synthetase</fullName>
            <shortName evidence="3">PPC synthetase</shortName>
            <shortName evidence="3">PPC-S</shortName>
        </alternativeName>
    </domain>
</protein>
<dbReference type="Gene3D" id="3.40.50.1950">
    <property type="entry name" value="Flavin prenyltransferase-like"/>
    <property type="match status" value="1"/>
</dbReference>
<dbReference type="Gene3D" id="3.40.50.10300">
    <property type="entry name" value="CoaB-like"/>
    <property type="match status" value="1"/>
</dbReference>
<comment type="catalytic activity">
    <reaction evidence="3 4">
        <text>(R)-4'-phosphopantothenate + L-cysteine + CTP = N-[(R)-4-phosphopantothenoyl]-L-cysteine + CMP + diphosphate + H(+)</text>
        <dbReference type="Rhea" id="RHEA:19397"/>
        <dbReference type="ChEBI" id="CHEBI:10986"/>
        <dbReference type="ChEBI" id="CHEBI:15378"/>
        <dbReference type="ChEBI" id="CHEBI:33019"/>
        <dbReference type="ChEBI" id="CHEBI:35235"/>
        <dbReference type="ChEBI" id="CHEBI:37563"/>
        <dbReference type="ChEBI" id="CHEBI:59458"/>
        <dbReference type="ChEBI" id="CHEBI:60377"/>
        <dbReference type="EC" id="6.3.2.5"/>
    </reaction>
</comment>
<feature type="binding site" evidence="3">
    <location>
        <position position="335"/>
    </location>
    <ligand>
        <name>CTP</name>
        <dbReference type="ChEBI" id="CHEBI:37563"/>
    </ligand>
</feature>
<dbReference type="GO" id="GO:0004632">
    <property type="term" value="F:phosphopantothenate--cysteine ligase activity"/>
    <property type="evidence" value="ECO:0007669"/>
    <property type="project" value="UniProtKB-EC"/>
</dbReference>
<dbReference type="EC" id="4.1.1.36" evidence="3"/>
<comment type="cofactor">
    <cofactor evidence="3">
        <name>Mg(2+)</name>
        <dbReference type="ChEBI" id="CHEBI:18420"/>
    </cofactor>
</comment>
<proteinExistence type="inferred from homology"/>
<dbReference type="Pfam" id="PF04127">
    <property type="entry name" value="DFP"/>
    <property type="match status" value="1"/>
</dbReference>
<dbReference type="Proteomes" id="UP000767854">
    <property type="component" value="Unassembled WGS sequence"/>
</dbReference>
<evidence type="ECO:0000259" key="6">
    <source>
        <dbReference type="Pfam" id="PF04127"/>
    </source>
</evidence>
<dbReference type="HAMAP" id="MF_02225">
    <property type="entry name" value="CoaBC"/>
    <property type="match status" value="1"/>
</dbReference>
<dbReference type="PANTHER" id="PTHR14359">
    <property type="entry name" value="HOMO-OLIGOMERIC FLAVIN CONTAINING CYS DECARBOXYLASE FAMILY"/>
    <property type="match status" value="1"/>
</dbReference>
<feature type="binding site" evidence="3">
    <location>
        <position position="321"/>
    </location>
    <ligand>
        <name>CTP</name>
        <dbReference type="ChEBI" id="CHEBI:37563"/>
    </ligand>
</feature>
<keyword evidence="3 4" id="KW-0288">FMN</keyword>
<feature type="active site" description="Proton donor" evidence="3">
    <location>
        <position position="157"/>
    </location>
</feature>
<comment type="similarity">
    <text evidence="3 4">In the C-terminal section; belongs to the PPC synthetase family.</text>
</comment>
<keyword evidence="1 3" id="KW-0210">Decarboxylase</keyword>
<comment type="catalytic activity">
    <reaction evidence="3 4">
        <text>N-[(R)-4-phosphopantothenoyl]-L-cysteine + H(+) = (R)-4'-phosphopantetheine + CO2</text>
        <dbReference type="Rhea" id="RHEA:16793"/>
        <dbReference type="ChEBI" id="CHEBI:15378"/>
        <dbReference type="ChEBI" id="CHEBI:16526"/>
        <dbReference type="ChEBI" id="CHEBI:59458"/>
        <dbReference type="ChEBI" id="CHEBI:61723"/>
        <dbReference type="EC" id="4.1.1.36"/>
    </reaction>
</comment>
<dbReference type="EMBL" id="JAFBDT010000001">
    <property type="protein sequence ID" value="MBM7560533.1"/>
    <property type="molecule type" value="Genomic_DNA"/>
</dbReference>
<feature type="region of interest" description="Phosphopantothenoylcysteine decarboxylase" evidence="3">
    <location>
        <begin position="1"/>
        <end position="189"/>
    </location>
</feature>
<feature type="domain" description="Flavoprotein" evidence="5">
    <location>
        <begin position="5"/>
        <end position="179"/>
    </location>
</feature>
<evidence type="ECO:0000256" key="2">
    <source>
        <dbReference type="ARBA" id="ARBA00023239"/>
    </source>
</evidence>
<dbReference type="Pfam" id="PF02441">
    <property type="entry name" value="Flavoprotein"/>
    <property type="match status" value="1"/>
</dbReference>
<evidence type="ECO:0000256" key="3">
    <source>
        <dbReference type="HAMAP-Rule" id="MF_02225"/>
    </source>
</evidence>
<organism evidence="7 8">
    <name type="scientific">Fusibacter tunisiensis</name>
    <dbReference type="NCBI Taxonomy" id="1008308"/>
    <lineage>
        <taxon>Bacteria</taxon>
        <taxon>Bacillati</taxon>
        <taxon>Bacillota</taxon>
        <taxon>Clostridia</taxon>
        <taxon>Eubacteriales</taxon>
        <taxon>Eubacteriales Family XII. Incertae Sedis</taxon>
        <taxon>Fusibacter</taxon>
    </lineage>
</organism>
<keyword evidence="3" id="KW-0511">Multifunctional enzyme</keyword>
<feature type="region of interest" description="Phosphopantothenate--cysteine ligase" evidence="3">
    <location>
        <begin position="190"/>
        <end position="402"/>
    </location>
</feature>
<dbReference type="InterPro" id="IPR036551">
    <property type="entry name" value="Flavin_trans-like"/>
</dbReference>
<dbReference type="PANTHER" id="PTHR14359:SF6">
    <property type="entry name" value="PHOSPHOPANTOTHENOYLCYSTEINE DECARBOXYLASE"/>
    <property type="match status" value="1"/>
</dbReference>
<keyword evidence="2 3" id="KW-0456">Lyase</keyword>
<dbReference type="EC" id="6.3.2.5" evidence="3"/>
<dbReference type="NCBIfam" id="TIGR00521">
    <property type="entry name" value="coaBC_dfp"/>
    <property type="match status" value="1"/>
</dbReference>
<gene>
    <name evidence="3" type="primary">coaBC</name>
    <name evidence="7" type="ORF">JOC49_000042</name>
</gene>
<feature type="binding site" evidence="3">
    <location>
        <begin position="303"/>
        <end position="306"/>
    </location>
    <ligand>
        <name>CTP</name>
        <dbReference type="ChEBI" id="CHEBI:37563"/>
    </ligand>
</feature>
<feature type="domain" description="DNA/pantothenate metabolism flavoprotein C-terminal" evidence="6">
    <location>
        <begin position="185"/>
        <end position="393"/>
    </location>
</feature>
<accession>A0ABS2MM98</accession>
<feature type="binding site" evidence="3">
    <location>
        <position position="339"/>
    </location>
    <ligand>
        <name>CTP</name>
        <dbReference type="ChEBI" id="CHEBI:37563"/>
    </ligand>
</feature>
<evidence type="ECO:0000256" key="4">
    <source>
        <dbReference type="RuleBase" id="RU364078"/>
    </source>
</evidence>
<feature type="binding site" evidence="3">
    <location>
        <position position="277"/>
    </location>
    <ligand>
        <name>CTP</name>
        <dbReference type="ChEBI" id="CHEBI:37563"/>
    </ligand>
</feature>
<comment type="caution">
    <text evidence="7">The sequence shown here is derived from an EMBL/GenBank/DDBJ whole genome shotgun (WGS) entry which is preliminary data.</text>
</comment>
<dbReference type="InterPro" id="IPR005252">
    <property type="entry name" value="CoaBC"/>
</dbReference>
<evidence type="ECO:0000259" key="5">
    <source>
        <dbReference type="Pfam" id="PF02441"/>
    </source>
</evidence>
<dbReference type="GO" id="GO:0004633">
    <property type="term" value="F:phosphopantothenoylcysteine decarboxylase activity"/>
    <property type="evidence" value="ECO:0007669"/>
    <property type="project" value="UniProtKB-EC"/>
</dbReference>
<evidence type="ECO:0000256" key="1">
    <source>
        <dbReference type="ARBA" id="ARBA00022793"/>
    </source>
</evidence>
<comment type="caution">
    <text evidence="3">Lacks conserved residue(s) required for the propagation of feature annotation.</text>
</comment>
<keyword evidence="3 4" id="KW-0436">Ligase</keyword>
<feature type="binding site" evidence="3">
    <location>
        <position position="287"/>
    </location>
    <ligand>
        <name>CTP</name>
        <dbReference type="ChEBI" id="CHEBI:37563"/>
    </ligand>
</feature>
<evidence type="ECO:0000313" key="8">
    <source>
        <dbReference type="Proteomes" id="UP000767854"/>
    </source>
</evidence>
<dbReference type="InterPro" id="IPR003382">
    <property type="entry name" value="Flavoprotein"/>
</dbReference>
<keyword evidence="3" id="KW-0460">Magnesium</keyword>
<comment type="pathway">
    <text evidence="3 4">Cofactor biosynthesis; coenzyme A biosynthesis; CoA from (R)-pantothenate: step 3/5.</text>
</comment>
<reference evidence="7 8" key="1">
    <citation type="submission" date="2021-01" db="EMBL/GenBank/DDBJ databases">
        <title>Genomic Encyclopedia of Type Strains, Phase IV (KMG-IV): sequencing the most valuable type-strain genomes for metagenomic binning, comparative biology and taxonomic classification.</title>
        <authorList>
            <person name="Goeker M."/>
        </authorList>
    </citation>
    <scope>NUCLEOTIDE SEQUENCE [LARGE SCALE GENOMIC DNA]</scope>
    <source>
        <strain evidence="7 8">DSM 24436</strain>
    </source>
</reference>
<dbReference type="InterPro" id="IPR035929">
    <property type="entry name" value="CoaB-like_sf"/>
</dbReference>
<comment type="cofactor">
    <cofactor evidence="3">
        <name>FMN</name>
        <dbReference type="ChEBI" id="CHEBI:58210"/>
    </cofactor>
    <text evidence="3">Binds 1 FMN per subunit.</text>
</comment>
<dbReference type="RefSeq" id="WP_204661046.1">
    <property type="nucleotide sequence ID" value="NZ_JAFBDT010000001.1"/>
</dbReference>
<dbReference type="InterPro" id="IPR007085">
    <property type="entry name" value="DNA/pantothenate-metab_flavo_C"/>
</dbReference>
<sequence length="402" mass="43998">MLTGKNIVVGITGGIAAYKAADVVSRLKKLGANVYCIMTENSTEFVNPLTFQSISQNYVVTNMFDDPKTWDVEHISLAKRADLFLIVPATANSIGKIASGIADDMLTTTVMATEAPVYFALAMNTKMYQNPIVQKNIEFLKQMGYYFVDPESGRLACGDVGAGKLANPEDIVQKVCDHFTKSFKLAGKKVLITAGATREPIDPVRYISNRSSGRMGYAIAQKALDEGGSVVLITGPTHLVPPQGAEVIRVETTAEMYEAVMENLDSDVIIKAAAPSDYKPEIFSKEKIKKSDSQMAMNFTKNPDILKAVGELKTHQILVGFAAETEHVEAYAKKKLLEKNLDFIVANNVGLPGAGFDVDTNIVTFFEDNGRMTSYDLMGKDEVADLIVQRVVERLQLKDNEL</sequence>
<comment type="pathway">
    <text evidence="3 4">Cofactor biosynthesis; coenzyme A biosynthesis; CoA from (R)-pantothenate: step 2/5.</text>
</comment>
<dbReference type="SUPFAM" id="SSF102645">
    <property type="entry name" value="CoaB-like"/>
    <property type="match status" value="1"/>
</dbReference>
<name>A0ABS2MM98_9FIRM</name>
<comment type="function">
    <text evidence="4">Catalyzes two steps in the biosynthesis of coenzyme A. In the first step cysteine is conjugated to 4'-phosphopantothenate to form 4-phosphopantothenoylcysteine, in the latter compound is decarboxylated to form 4'-phosphopantotheine.</text>
</comment>
<keyword evidence="8" id="KW-1185">Reference proteome</keyword>
<keyword evidence="3 4" id="KW-0285">Flavoprotein</keyword>